<dbReference type="InterPro" id="IPR015655">
    <property type="entry name" value="PP2C"/>
</dbReference>
<dbReference type="SUPFAM" id="SSF81606">
    <property type="entry name" value="PP2C-like"/>
    <property type="match status" value="1"/>
</dbReference>
<dbReference type="PROSITE" id="PS51746">
    <property type="entry name" value="PPM_2"/>
    <property type="match status" value="1"/>
</dbReference>
<dbReference type="GO" id="GO:0004722">
    <property type="term" value="F:protein serine/threonine phosphatase activity"/>
    <property type="evidence" value="ECO:0007669"/>
    <property type="project" value="InterPro"/>
</dbReference>
<evidence type="ECO:0000313" key="2">
    <source>
        <dbReference type="EMBL" id="KAH9290308.1"/>
    </source>
</evidence>
<dbReference type="AlphaFoldDB" id="A0AA38C0Q7"/>
<feature type="non-terminal residue" evidence="2">
    <location>
        <position position="161"/>
    </location>
</feature>
<dbReference type="PANTHER" id="PTHR47992">
    <property type="entry name" value="PROTEIN PHOSPHATASE"/>
    <property type="match status" value="1"/>
</dbReference>
<organism evidence="2 3">
    <name type="scientific">Taxus chinensis</name>
    <name type="common">Chinese yew</name>
    <name type="synonym">Taxus wallichiana var. chinensis</name>
    <dbReference type="NCBI Taxonomy" id="29808"/>
    <lineage>
        <taxon>Eukaryota</taxon>
        <taxon>Viridiplantae</taxon>
        <taxon>Streptophyta</taxon>
        <taxon>Embryophyta</taxon>
        <taxon>Tracheophyta</taxon>
        <taxon>Spermatophyta</taxon>
        <taxon>Pinopsida</taxon>
        <taxon>Pinidae</taxon>
        <taxon>Conifers II</taxon>
        <taxon>Cupressales</taxon>
        <taxon>Taxaceae</taxon>
        <taxon>Taxus</taxon>
    </lineage>
</organism>
<dbReference type="InterPro" id="IPR001932">
    <property type="entry name" value="PPM-type_phosphatase-like_dom"/>
</dbReference>
<dbReference type="EMBL" id="JAHRHJ020003813">
    <property type="protein sequence ID" value="KAH9290308.1"/>
    <property type="molecule type" value="Genomic_DNA"/>
</dbReference>
<protein>
    <recommendedName>
        <fullName evidence="1">PPM-type phosphatase domain-containing protein</fullName>
    </recommendedName>
</protein>
<name>A0AA38C0Q7_TAXCH</name>
<keyword evidence="3" id="KW-1185">Reference proteome</keyword>
<dbReference type="InterPro" id="IPR036457">
    <property type="entry name" value="PPM-type-like_dom_sf"/>
</dbReference>
<dbReference type="OMA" id="CSESTNT"/>
<evidence type="ECO:0000259" key="1">
    <source>
        <dbReference type="PROSITE" id="PS51746"/>
    </source>
</evidence>
<dbReference type="Proteomes" id="UP000824469">
    <property type="component" value="Unassembled WGS sequence"/>
</dbReference>
<proteinExistence type="predicted"/>
<sequence length="161" mass="17822">EAERIKQCKVRVIALQDEPHVHRVWLPNEKSPGLAMTRAFGDFCLKEFGVIAIPEVAHRWLTNRDQFIVLATDGVWDVLSNLEVVNIVSLASTRAVAAKMVVESAVRAWWRKFPTSKTDDCVGKDLVIAHVGDSRAIMGTISPNGSLSAIQLTIDMKANFP</sequence>
<feature type="domain" description="PPM-type phosphatase" evidence="1">
    <location>
        <begin position="1"/>
        <end position="161"/>
    </location>
</feature>
<gene>
    <name evidence="2" type="ORF">KI387_034425</name>
</gene>
<dbReference type="Gene3D" id="3.60.40.10">
    <property type="entry name" value="PPM-type phosphatase domain"/>
    <property type="match status" value="2"/>
</dbReference>
<feature type="non-terminal residue" evidence="2">
    <location>
        <position position="1"/>
    </location>
</feature>
<reference evidence="2 3" key="1">
    <citation type="journal article" date="2021" name="Nat. Plants">
        <title>The Taxus genome provides insights into paclitaxel biosynthesis.</title>
        <authorList>
            <person name="Xiong X."/>
            <person name="Gou J."/>
            <person name="Liao Q."/>
            <person name="Li Y."/>
            <person name="Zhou Q."/>
            <person name="Bi G."/>
            <person name="Li C."/>
            <person name="Du R."/>
            <person name="Wang X."/>
            <person name="Sun T."/>
            <person name="Guo L."/>
            <person name="Liang H."/>
            <person name="Lu P."/>
            <person name="Wu Y."/>
            <person name="Zhang Z."/>
            <person name="Ro D.K."/>
            <person name="Shang Y."/>
            <person name="Huang S."/>
            <person name="Yan J."/>
        </authorList>
    </citation>
    <scope>NUCLEOTIDE SEQUENCE [LARGE SCALE GENOMIC DNA]</scope>
    <source>
        <strain evidence="2">Ta-2019</strain>
    </source>
</reference>
<evidence type="ECO:0000313" key="3">
    <source>
        <dbReference type="Proteomes" id="UP000824469"/>
    </source>
</evidence>
<accession>A0AA38C0Q7</accession>
<comment type="caution">
    <text evidence="2">The sequence shown here is derived from an EMBL/GenBank/DDBJ whole genome shotgun (WGS) entry which is preliminary data.</text>
</comment>
<dbReference type="Pfam" id="PF00481">
    <property type="entry name" value="PP2C"/>
    <property type="match status" value="1"/>
</dbReference>
<dbReference type="CDD" id="cd00143">
    <property type="entry name" value="PP2Cc"/>
    <property type="match status" value="1"/>
</dbReference>